<proteinExistence type="predicted"/>
<dbReference type="NCBIfam" id="TIGR01490">
    <property type="entry name" value="HAD-SF-IB-hyp1"/>
    <property type="match status" value="1"/>
</dbReference>
<dbReference type="Pfam" id="PF12710">
    <property type="entry name" value="HAD"/>
    <property type="match status" value="1"/>
</dbReference>
<dbReference type="GO" id="GO:0016787">
    <property type="term" value="F:hydrolase activity"/>
    <property type="evidence" value="ECO:0007669"/>
    <property type="project" value="UniProtKB-KW"/>
</dbReference>
<protein>
    <submittedName>
        <fullName evidence="1">HAD hydrolase, family IB</fullName>
    </submittedName>
</protein>
<name>A0A377GA78_9GAMM</name>
<dbReference type="Gene3D" id="1.20.1440.100">
    <property type="entry name" value="SG protein - dephosphorylation function"/>
    <property type="match status" value="1"/>
</dbReference>
<dbReference type="SUPFAM" id="SSF56784">
    <property type="entry name" value="HAD-like"/>
    <property type="match status" value="1"/>
</dbReference>
<keyword evidence="2" id="KW-1185">Reference proteome</keyword>
<sequence>MDLMAPPMKKLIKEVETVAIFDFDGTITYRNTTIPYLKFISEKKFFWKFLQKIPQAVAYQFRIIDVDSLNNIIVKHFFKDLSQEFLYQSGQIFADSIVPRLIKKTAMQRLNWHLEQGHYCILATAAYNIYVDYWGKNNGFNQIVSTQIDFDHQGKATGTLRGKSCNGPEKLRRVLECIDNPQKLYAYGDSSGDREILNYATHSYYREFN</sequence>
<gene>
    <name evidence="1" type="ORF">NCTC11370_01478</name>
</gene>
<dbReference type="Gene3D" id="3.40.50.1000">
    <property type="entry name" value="HAD superfamily/HAD-like"/>
    <property type="match status" value="1"/>
</dbReference>
<evidence type="ECO:0000313" key="2">
    <source>
        <dbReference type="Proteomes" id="UP000254554"/>
    </source>
</evidence>
<dbReference type="Proteomes" id="UP000254554">
    <property type="component" value="Unassembled WGS sequence"/>
</dbReference>
<keyword evidence="1" id="KW-0378">Hydrolase</keyword>
<organism evidence="1 2">
    <name type="scientific">Fluoribacter dumoffii</name>
    <dbReference type="NCBI Taxonomy" id="463"/>
    <lineage>
        <taxon>Bacteria</taxon>
        <taxon>Pseudomonadati</taxon>
        <taxon>Pseudomonadota</taxon>
        <taxon>Gammaproteobacteria</taxon>
        <taxon>Legionellales</taxon>
        <taxon>Legionellaceae</taxon>
        <taxon>Fluoribacter</taxon>
    </lineage>
</organism>
<dbReference type="AlphaFoldDB" id="A0A377GA78"/>
<reference evidence="1 2" key="1">
    <citation type="submission" date="2018-06" db="EMBL/GenBank/DDBJ databases">
        <authorList>
            <consortium name="Pathogen Informatics"/>
            <person name="Doyle S."/>
        </authorList>
    </citation>
    <scope>NUCLEOTIDE SEQUENCE [LARGE SCALE GENOMIC DNA]</scope>
    <source>
        <strain evidence="1 2">NCTC11370</strain>
    </source>
</reference>
<dbReference type="NCBIfam" id="TIGR01488">
    <property type="entry name" value="HAD-SF-IB"/>
    <property type="match status" value="1"/>
</dbReference>
<dbReference type="InterPro" id="IPR036412">
    <property type="entry name" value="HAD-like_sf"/>
</dbReference>
<dbReference type="STRING" id="1094715.GCA_000236165_00945"/>
<evidence type="ECO:0000313" key="1">
    <source>
        <dbReference type="EMBL" id="STO21411.1"/>
    </source>
</evidence>
<dbReference type="InterPro" id="IPR023214">
    <property type="entry name" value="HAD_sf"/>
</dbReference>
<dbReference type="EMBL" id="UGGT01000001">
    <property type="protein sequence ID" value="STO21411.1"/>
    <property type="molecule type" value="Genomic_DNA"/>
</dbReference>
<dbReference type="InterPro" id="IPR006385">
    <property type="entry name" value="HAD_hydro_SerB1"/>
</dbReference>
<accession>A0A377GA78</accession>